<dbReference type="EMBL" id="FXBJ01000002">
    <property type="protein sequence ID" value="SMH32657.1"/>
    <property type="molecule type" value="Genomic_DNA"/>
</dbReference>
<dbReference type="PANTHER" id="PTHR37817:SF1">
    <property type="entry name" value="N-ACETYLTRANSFERASE EIS"/>
    <property type="match status" value="1"/>
</dbReference>
<keyword evidence="4" id="KW-1185">Reference proteome</keyword>
<evidence type="ECO:0000259" key="1">
    <source>
        <dbReference type="Pfam" id="PF13530"/>
    </source>
</evidence>
<dbReference type="RefSeq" id="WP_085559597.1">
    <property type="nucleotide sequence ID" value="NZ_FOAH01000004.1"/>
</dbReference>
<dbReference type="SUPFAM" id="SSF55718">
    <property type="entry name" value="SCP-like"/>
    <property type="match status" value="1"/>
</dbReference>
<proteinExistence type="predicted"/>
<feature type="domain" description="Eis-like acetyltransferase" evidence="2">
    <location>
        <begin position="176"/>
        <end position="284"/>
    </location>
</feature>
<dbReference type="STRING" id="1073423.SAMN04488700_1441"/>
<evidence type="ECO:0000313" key="4">
    <source>
        <dbReference type="Proteomes" id="UP000193435"/>
    </source>
</evidence>
<dbReference type="Gene3D" id="3.40.630.30">
    <property type="match status" value="2"/>
</dbReference>
<protein>
    <submittedName>
        <fullName evidence="3">Predicted acetyltransferase</fullName>
    </submittedName>
</protein>
<dbReference type="GO" id="GO:0034069">
    <property type="term" value="F:aminoglycoside N-acetyltransferase activity"/>
    <property type="evidence" value="ECO:0007669"/>
    <property type="project" value="TreeGrafter"/>
</dbReference>
<dbReference type="Pfam" id="PF13527">
    <property type="entry name" value="Acetyltransf_9"/>
    <property type="match status" value="1"/>
</dbReference>
<organism evidence="3 4">
    <name type="scientific">Carnobacterium iners</name>
    <dbReference type="NCBI Taxonomy" id="1073423"/>
    <lineage>
        <taxon>Bacteria</taxon>
        <taxon>Bacillati</taxon>
        <taxon>Bacillota</taxon>
        <taxon>Bacilli</taxon>
        <taxon>Lactobacillales</taxon>
        <taxon>Carnobacteriaceae</taxon>
        <taxon>Carnobacterium</taxon>
    </lineage>
</organism>
<feature type="domain" description="Enhanced intracellular survival protein" evidence="1">
    <location>
        <begin position="288"/>
        <end position="393"/>
    </location>
</feature>
<dbReference type="AlphaFoldDB" id="A0A1X7N6U6"/>
<accession>A0A1X7N6U6</accession>
<dbReference type="OrthoDB" id="9768284at2"/>
<dbReference type="InterPro" id="IPR025559">
    <property type="entry name" value="Eis_dom"/>
</dbReference>
<dbReference type="Gene3D" id="3.30.1050.10">
    <property type="entry name" value="SCP2 sterol-binding domain"/>
    <property type="match status" value="1"/>
</dbReference>
<sequence>MTTYKTVQFDQYEKMFDLANYAFNKEKTVSREKKFNKLCAISDCYGAFKENTLLSQLIVRPMEVYLHGQSFKMGGVGSVASYPENRGGGDIAKLMTHSLEKMHEKGQTLSYLAPFSYSFYRRYGYEQCFDELHYTIDVSELPKMKKTNGIIRRVRWEEAKLTLKEIYEKRYATSVGPLKRSEWDWEFLMLSREESSIAMYYDENGLAQGYLMYSFKGQTVGTFVLQEMVYLTQSAFKESWNFVSSHKASFHTFLYKAGAHEKIAYLFDNPRVKQELVPYMMARIVTFEDFLLAYPFKEQANKTFYLEVEDERVHWNAGVWKVELFLTTRKVTRLTDKEEVPQGSLLSGTIQSWTQVFMNYRTIEELAFFDRIQGEAQLVRDLSRRIPAGTPVLFDYF</sequence>
<keyword evidence="3" id="KW-0808">Transferase</keyword>
<dbReference type="Proteomes" id="UP000193435">
    <property type="component" value="Unassembled WGS sequence"/>
</dbReference>
<dbReference type="Pfam" id="PF13530">
    <property type="entry name" value="SCP2_2"/>
    <property type="match status" value="1"/>
</dbReference>
<dbReference type="InterPro" id="IPR016181">
    <property type="entry name" value="Acyl_CoA_acyltransferase"/>
</dbReference>
<dbReference type="PANTHER" id="PTHR37817">
    <property type="entry name" value="N-ACETYLTRANSFERASE EIS"/>
    <property type="match status" value="1"/>
</dbReference>
<dbReference type="GO" id="GO:0030649">
    <property type="term" value="P:aminoglycoside antibiotic catabolic process"/>
    <property type="evidence" value="ECO:0007669"/>
    <property type="project" value="TreeGrafter"/>
</dbReference>
<dbReference type="InterPro" id="IPR036527">
    <property type="entry name" value="SCP2_sterol-bd_dom_sf"/>
</dbReference>
<dbReference type="InterPro" id="IPR041380">
    <property type="entry name" value="Acetyltransf_17"/>
</dbReference>
<evidence type="ECO:0000259" key="2">
    <source>
        <dbReference type="Pfam" id="PF17668"/>
    </source>
</evidence>
<dbReference type="Pfam" id="PF17668">
    <property type="entry name" value="Acetyltransf_17"/>
    <property type="match status" value="1"/>
</dbReference>
<gene>
    <name evidence="3" type="ORF">SAMN04488700_1441</name>
</gene>
<evidence type="ECO:0000313" key="3">
    <source>
        <dbReference type="EMBL" id="SMH32657.1"/>
    </source>
</evidence>
<dbReference type="SUPFAM" id="SSF55729">
    <property type="entry name" value="Acyl-CoA N-acyltransferases (Nat)"/>
    <property type="match status" value="1"/>
</dbReference>
<reference evidence="3 4" key="1">
    <citation type="submission" date="2017-04" db="EMBL/GenBank/DDBJ databases">
        <authorList>
            <person name="Afonso C.L."/>
            <person name="Miller P.J."/>
            <person name="Scott M.A."/>
            <person name="Spackman E."/>
            <person name="Goraichik I."/>
            <person name="Dimitrov K.M."/>
            <person name="Suarez D.L."/>
            <person name="Swayne D.E."/>
        </authorList>
    </citation>
    <scope>NUCLEOTIDE SEQUENCE [LARGE SCALE GENOMIC DNA]</scope>
    <source>
        <strain evidence="3 4">LMG26642</strain>
    </source>
</reference>
<name>A0A1X7N6U6_9LACT</name>
<dbReference type="InterPro" id="IPR051554">
    <property type="entry name" value="Acetyltransferase_Eis"/>
</dbReference>